<organism evidence="4 5">
    <name type="scientific">Pedobacter duraquae</name>
    <dbReference type="NCBI Taxonomy" id="425511"/>
    <lineage>
        <taxon>Bacteria</taxon>
        <taxon>Pseudomonadati</taxon>
        <taxon>Bacteroidota</taxon>
        <taxon>Sphingobacteriia</taxon>
        <taxon>Sphingobacteriales</taxon>
        <taxon>Sphingobacteriaceae</taxon>
        <taxon>Pedobacter</taxon>
    </lineage>
</organism>
<name>A0A4R6IAP3_9SPHI</name>
<evidence type="ECO:0000259" key="3">
    <source>
        <dbReference type="Pfam" id="PF19313"/>
    </source>
</evidence>
<feature type="domain" description="DUF5916" evidence="3">
    <location>
        <begin position="233"/>
        <end position="810"/>
    </location>
</feature>
<dbReference type="Pfam" id="PF06452">
    <property type="entry name" value="CBM9_1"/>
    <property type="match status" value="1"/>
</dbReference>
<dbReference type="CDD" id="cd09618">
    <property type="entry name" value="CBM9_like_2"/>
    <property type="match status" value="1"/>
</dbReference>
<keyword evidence="1" id="KW-0732">Signal</keyword>
<dbReference type="OrthoDB" id="9786766at2"/>
<dbReference type="Gene3D" id="2.60.40.1190">
    <property type="match status" value="1"/>
</dbReference>
<sequence>MKSALLSLLLLGSCITVSAQTVPVPAKKISARRITIAPKIDGVLDDAVWEGAPVATNFIQSNPNPGQVERPNKRTEVRFVYDDNAIYVAARMFNPKDSISHELVSRDQIGSADFIGVVFDTFLDRINGYGFYVTAAGVQFDAKYSQVGGEDSNWNAVWLSNVKIDETGWTAEFKIPYSALRFSSRDIQNWGVNLVRKNFMENTQTFWNFVDPKVSGFINQAGTLEGLEKIEAPLRLSFSPYVSAYVNHYPNNIPGVKNTTASFNGGMDVKYGINNSFTLDMTLIPDFGQVQSDNRILNLTPFEVKFNENRQFFTEGTELFNKGDLFYSRRIGASPSYFEDISGQIRPGETVIKSPQESKVLNATKVSGRTAKGLGVGIFNAVTNTMHATVEDAQGNRREIESQPLTNYNVFVLDQSLKNNSSVSLINTNVLRQGNAYDANVTAALFSLNDKKNEYYVSGAGKMSYLTGTGGNPGSTGYSYELETGKQSGTFTWSYSQKLADKKFDPSDMGFYTNNNFLDQVGTVHYNIYKPGKWYNKFLSYAQVGYSRMYNPGAFQKFYAEVGPYVQFKNFWSLEFNLNYTGKGNDFYEARNGMKYQSPGEYTFRVFVNPNRAKAYNFGGDFILTKRQLFDGNSMNFYLFQNLRLSDRLNLGLDLDYTPTKNYVNWVASQAGQTFFSRYDRNTVENSFDAKYSFTNRMGINVRVRHYWSDRRNKDFYMLNGDGTLSKYGGAALTGTDRNYNVFNIDLSYIWTFAPGSELSVNYKDISERNDTYYTKKYTNNLGDVLSGPQNNSVSVKVLYYIDYLDLRKKKKR</sequence>
<protein>
    <submittedName>
        <fullName evidence="4">Carbohydrate binding protein with CBM9 domain</fullName>
    </submittedName>
</protein>
<feature type="chain" id="PRO_5020341751" evidence="1">
    <location>
        <begin position="20"/>
        <end position="813"/>
    </location>
</feature>
<dbReference type="EMBL" id="SNWM01000007">
    <property type="protein sequence ID" value="TDO19283.1"/>
    <property type="molecule type" value="Genomic_DNA"/>
</dbReference>
<dbReference type="SUPFAM" id="SSF49344">
    <property type="entry name" value="CBD9-like"/>
    <property type="match status" value="1"/>
</dbReference>
<dbReference type="InterPro" id="IPR045670">
    <property type="entry name" value="DUF5916"/>
</dbReference>
<dbReference type="GO" id="GO:0030246">
    <property type="term" value="F:carbohydrate binding"/>
    <property type="evidence" value="ECO:0007669"/>
    <property type="project" value="InterPro"/>
</dbReference>
<feature type="signal peptide" evidence="1">
    <location>
        <begin position="1"/>
        <end position="19"/>
    </location>
</feature>
<dbReference type="Pfam" id="PF19313">
    <property type="entry name" value="DUF5916"/>
    <property type="match status" value="1"/>
</dbReference>
<evidence type="ECO:0000313" key="4">
    <source>
        <dbReference type="EMBL" id="TDO19283.1"/>
    </source>
</evidence>
<comment type="caution">
    <text evidence="4">The sequence shown here is derived from an EMBL/GenBank/DDBJ whole genome shotgun (WGS) entry which is preliminary data.</text>
</comment>
<evidence type="ECO:0000256" key="1">
    <source>
        <dbReference type="SAM" id="SignalP"/>
    </source>
</evidence>
<proteinExistence type="predicted"/>
<reference evidence="4 5" key="1">
    <citation type="submission" date="2019-03" db="EMBL/GenBank/DDBJ databases">
        <title>Genomic Encyclopedia of Archaeal and Bacterial Type Strains, Phase II (KMG-II): from individual species to whole genera.</title>
        <authorList>
            <person name="Goeker M."/>
        </authorList>
    </citation>
    <scope>NUCLEOTIDE SEQUENCE [LARGE SCALE GENOMIC DNA]</scope>
    <source>
        <strain evidence="4 5">DSM 19034</strain>
    </source>
</reference>
<dbReference type="AlphaFoldDB" id="A0A4R6IAP3"/>
<evidence type="ECO:0000313" key="5">
    <source>
        <dbReference type="Proteomes" id="UP000295499"/>
    </source>
</evidence>
<dbReference type="RefSeq" id="WP_133559120.1">
    <property type="nucleotide sequence ID" value="NZ_SNWM01000007.1"/>
</dbReference>
<dbReference type="InterPro" id="IPR010502">
    <property type="entry name" value="Carb-bd_dom_fam9"/>
</dbReference>
<evidence type="ECO:0000259" key="2">
    <source>
        <dbReference type="Pfam" id="PF06452"/>
    </source>
</evidence>
<keyword evidence="5" id="KW-1185">Reference proteome</keyword>
<dbReference type="GO" id="GO:0004553">
    <property type="term" value="F:hydrolase activity, hydrolyzing O-glycosyl compounds"/>
    <property type="evidence" value="ECO:0007669"/>
    <property type="project" value="InterPro"/>
</dbReference>
<feature type="domain" description="Carbohydrate-binding" evidence="2">
    <location>
        <begin position="40"/>
        <end position="194"/>
    </location>
</feature>
<gene>
    <name evidence="4" type="ORF">CLV32_4522</name>
</gene>
<accession>A0A4R6IAP3</accession>
<dbReference type="Proteomes" id="UP000295499">
    <property type="component" value="Unassembled WGS sequence"/>
</dbReference>
<dbReference type="GO" id="GO:0016052">
    <property type="term" value="P:carbohydrate catabolic process"/>
    <property type="evidence" value="ECO:0007669"/>
    <property type="project" value="InterPro"/>
</dbReference>